<feature type="signal peptide" evidence="2">
    <location>
        <begin position="1"/>
        <end position="22"/>
    </location>
</feature>
<proteinExistence type="predicted"/>
<keyword evidence="2" id="KW-0732">Signal</keyword>
<name>A0A6G5A1V2_RHIMP</name>
<dbReference type="EMBL" id="GIKN01002719">
    <property type="protein sequence ID" value="NIE44992.1"/>
    <property type="molecule type" value="Transcribed_RNA"/>
</dbReference>
<evidence type="ECO:0000313" key="3">
    <source>
        <dbReference type="EMBL" id="NIE44992.1"/>
    </source>
</evidence>
<reference evidence="3" key="1">
    <citation type="submission" date="2020-03" db="EMBL/GenBank/DDBJ databases">
        <title>A transcriptome and proteome of the tick Rhipicephalus microplus shaped by the genetic composition of its hosts and developmental stage.</title>
        <authorList>
            <person name="Garcia G.R."/>
            <person name="Ribeiro J.M.C."/>
            <person name="Maruyama S.R."/>
            <person name="Gardinasse L.G."/>
            <person name="Nelson K."/>
            <person name="Ferreira B.R."/>
            <person name="Andrade T.G."/>
            <person name="Santos I.K.F.M."/>
        </authorList>
    </citation>
    <scope>NUCLEOTIDE SEQUENCE</scope>
    <source>
        <strain evidence="3">NSGR</strain>
        <tissue evidence="3">Salivary glands</tissue>
    </source>
</reference>
<protein>
    <submittedName>
        <fullName evidence="3">Putative kunitz</fullName>
    </submittedName>
</protein>
<accession>A0A6G5A1V2</accession>
<feature type="compositionally biased region" description="Polar residues" evidence="1">
    <location>
        <begin position="68"/>
        <end position="77"/>
    </location>
</feature>
<feature type="region of interest" description="Disordered" evidence="1">
    <location>
        <begin position="66"/>
        <end position="90"/>
    </location>
</feature>
<feature type="chain" id="PRO_5026230568" evidence="2">
    <location>
        <begin position="23"/>
        <end position="90"/>
    </location>
</feature>
<sequence>MSVTFLLLWGCIMSALLRTSQGCKKCCASCTRPRPPACQPSPTAKGKALFFPDQQKKPVPELLRSAAKENSTQTKMSATGAAHHTSNKDT</sequence>
<evidence type="ECO:0000256" key="2">
    <source>
        <dbReference type="SAM" id="SignalP"/>
    </source>
</evidence>
<dbReference type="AlphaFoldDB" id="A0A6G5A1V2"/>
<organism evidence="3">
    <name type="scientific">Rhipicephalus microplus</name>
    <name type="common">Cattle tick</name>
    <name type="synonym">Boophilus microplus</name>
    <dbReference type="NCBI Taxonomy" id="6941"/>
    <lineage>
        <taxon>Eukaryota</taxon>
        <taxon>Metazoa</taxon>
        <taxon>Ecdysozoa</taxon>
        <taxon>Arthropoda</taxon>
        <taxon>Chelicerata</taxon>
        <taxon>Arachnida</taxon>
        <taxon>Acari</taxon>
        <taxon>Parasitiformes</taxon>
        <taxon>Ixodida</taxon>
        <taxon>Ixodoidea</taxon>
        <taxon>Ixodidae</taxon>
        <taxon>Rhipicephalinae</taxon>
        <taxon>Rhipicephalus</taxon>
        <taxon>Boophilus</taxon>
    </lineage>
</organism>
<evidence type="ECO:0000256" key="1">
    <source>
        <dbReference type="SAM" id="MobiDB-lite"/>
    </source>
</evidence>